<gene>
    <name evidence="1" type="ORF">Patl1_33936</name>
</gene>
<name>A0ACC0ZX96_9ROSI</name>
<accession>A0ACC0ZX96</accession>
<reference evidence="2" key="1">
    <citation type="journal article" date="2023" name="G3 (Bethesda)">
        <title>Genome assembly and association tests identify interacting loci associated with vigor, precocity, and sex in interspecific pistachio rootstocks.</title>
        <authorList>
            <person name="Palmer W."/>
            <person name="Jacygrad E."/>
            <person name="Sagayaradj S."/>
            <person name="Cavanaugh K."/>
            <person name="Han R."/>
            <person name="Bertier L."/>
            <person name="Beede B."/>
            <person name="Kafkas S."/>
            <person name="Golino D."/>
            <person name="Preece J."/>
            <person name="Michelmore R."/>
        </authorList>
    </citation>
    <scope>NUCLEOTIDE SEQUENCE [LARGE SCALE GENOMIC DNA]</scope>
</reference>
<proteinExistence type="predicted"/>
<dbReference type="Proteomes" id="UP001164250">
    <property type="component" value="Chromosome 15"/>
</dbReference>
<evidence type="ECO:0000313" key="2">
    <source>
        <dbReference type="Proteomes" id="UP001164250"/>
    </source>
</evidence>
<sequence length="236" mass="26357">MFGGQKKLLVLELCMVVIVQVIVTISDSKLAAADNKHSEMKLASDPSVTHICGYQCFSFRYPVDIYDRFWTPLNFSDSIVISTQSTIYTQSLDDGYKIPAEVLKTAGKSQNASIPLSLYFDDPLDSSTQCYVYFHFTEIEKLKEGQKRELRIELNGERNLTESISLEYLKPTTIAPNNPPINGSRLHFSIYAAEGSNFSPILNAVEAFVLVELPLSPTNLNDGISLLICCSRLRIS</sequence>
<organism evidence="1 2">
    <name type="scientific">Pistacia atlantica</name>
    <dbReference type="NCBI Taxonomy" id="434234"/>
    <lineage>
        <taxon>Eukaryota</taxon>
        <taxon>Viridiplantae</taxon>
        <taxon>Streptophyta</taxon>
        <taxon>Embryophyta</taxon>
        <taxon>Tracheophyta</taxon>
        <taxon>Spermatophyta</taxon>
        <taxon>Magnoliopsida</taxon>
        <taxon>eudicotyledons</taxon>
        <taxon>Gunneridae</taxon>
        <taxon>Pentapetalae</taxon>
        <taxon>rosids</taxon>
        <taxon>malvids</taxon>
        <taxon>Sapindales</taxon>
        <taxon>Anacardiaceae</taxon>
        <taxon>Pistacia</taxon>
    </lineage>
</organism>
<keyword evidence="2" id="KW-1185">Reference proteome</keyword>
<comment type="caution">
    <text evidence="1">The sequence shown here is derived from an EMBL/GenBank/DDBJ whole genome shotgun (WGS) entry which is preliminary data.</text>
</comment>
<protein>
    <submittedName>
        <fullName evidence="1">Uncharacterized protein</fullName>
    </submittedName>
</protein>
<evidence type="ECO:0000313" key="1">
    <source>
        <dbReference type="EMBL" id="KAJ0076425.1"/>
    </source>
</evidence>
<dbReference type="EMBL" id="CM047910">
    <property type="protein sequence ID" value="KAJ0076425.1"/>
    <property type="molecule type" value="Genomic_DNA"/>
</dbReference>